<protein>
    <submittedName>
        <fullName evidence="2">Uncharacterized protein</fullName>
    </submittedName>
</protein>
<name>A0A5S6QH40_TRIMR</name>
<accession>A0A5S6QH40</accession>
<evidence type="ECO:0000313" key="1">
    <source>
        <dbReference type="Proteomes" id="UP000046395"/>
    </source>
</evidence>
<evidence type="ECO:0000313" key="2">
    <source>
        <dbReference type="WBParaSite" id="TMUE_2000006157.1"/>
    </source>
</evidence>
<proteinExistence type="predicted"/>
<reference evidence="2" key="1">
    <citation type="submission" date="2019-12" db="UniProtKB">
        <authorList>
            <consortium name="WormBaseParasite"/>
        </authorList>
    </citation>
    <scope>IDENTIFICATION</scope>
</reference>
<dbReference type="Proteomes" id="UP000046395">
    <property type="component" value="Unassembled WGS sequence"/>
</dbReference>
<keyword evidence="1" id="KW-1185">Reference proteome</keyword>
<dbReference type="WBParaSite" id="TMUE_2000006157.1">
    <property type="protein sequence ID" value="TMUE_2000006157.1"/>
    <property type="gene ID" value="WBGene00293831"/>
</dbReference>
<dbReference type="AlphaFoldDB" id="A0A5S6QH40"/>
<organism evidence="1 2">
    <name type="scientific">Trichuris muris</name>
    <name type="common">Mouse whipworm</name>
    <dbReference type="NCBI Taxonomy" id="70415"/>
    <lineage>
        <taxon>Eukaryota</taxon>
        <taxon>Metazoa</taxon>
        <taxon>Ecdysozoa</taxon>
        <taxon>Nematoda</taxon>
        <taxon>Enoplea</taxon>
        <taxon>Dorylaimia</taxon>
        <taxon>Trichinellida</taxon>
        <taxon>Trichuridae</taxon>
        <taxon>Trichuris</taxon>
    </lineage>
</organism>
<sequence>MRGRAQNESDDQKQRELANAIGLHNTKIIAFLKKTMDEREYTPEQTINVDETCLLQGHKYEQKKKRLRQHTLDSFLNAARDQGTSEKLFVNEIATRQDADPELTSVKQDTSLQEFIFMMAFAVLFLRLCMACRILESAQQSTYL</sequence>